<dbReference type="InterPro" id="IPR050415">
    <property type="entry name" value="MRET"/>
</dbReference>
<proteinExistence type="predicted"/>
<dbReference type="PROSITE" id="PS00197">
    <property type="entry name" value="2FE2S_FER_1"/>
    <property type="match status" value="1"/>
</dbReference>
<evidence type="ECO:0000256" key="2">
    <source>
        <dbReference type="ARBA" id="ARBA00022714"/>
    </source>
</evidence>
<dbReference type="EMBL" id="PESE01000001">
    <property type="protein sequence ID" value="PYD40824.1"/>
    <property type="molecule type" value="Genomic_DNA"/>
</dbReference>
<protein>
    <submittedName>
        <fullName evidence="9">Oxidoreductase</fullName>
    </submittedName>
</protein>
<dbReference type="Gene3D" id="3.40.50.80">
    <property type="entry name" value="Nucleotide-binding domain of ferredoxin-NADP reductase (FNR) module"/>
    <property type="match status" value="1"/>
</dbReference>
<dbReference type="CDD" id="cd00207">
    <property type="entry name" value="fer2"/>
    <property type="match status" value="1"/>
</dbReference>
<keyword evidence="4" id="KW-0560">Oxidoreductase</keyword>
<comment type="caution">
    <text evidence="9">The sequence shown here is derived from an EMBL/GenBank/DDBJ whole genome shotgun (WGS) entry which is preliminary data.</text>
</comment>
<dbReference type="InterPro" id="IPR012675">
    <property type="entry name" value="Beta-grasp_dom_sf"/>
</dbReference>
<gene>
    <name evidence="9" type="ORF">CT690_05975</name>
</gene>
<dbReference type="Gene3D" id="3.10.20.30">
    <property type="match status" value="1"/>
</dbReference>
<keyword evidence="3" id="KW-0479">Metal-binding</keyword>
<dbReference type="PRINTS" id="PR00409">
    <property type="entry name" value="PHDIOXRDTASE"/>
</dbReference>
<feature type="domain" description="2Fe-2S ferredoxin-type" evidence="7">
    <location>
        <begin position="237"/>
        <end position="324"/>
    </location>
</feature>
<dbReference type="InterPro" id="IPR036010">
    <property type="entry name" value="2Fe-2S_ferredoxin-like_sf"/>
</dbReference>
<dbReference type="SUPFAM" id="SSF54292">
    <property type="entry name" value="2Fe-2S ferredoxin-like"/>
    <property type="match status" value="1"/>
</dbReference>
<evidence type="ECO:0000259" key="7">
    <source>
        <dbReference type="PROSITE" id="PS51085"/>
    </source>
</evidence>
<evidence type="ECO:0000256" key="5">
    <source>
        <dbReference type="ARBA" id="ARBA00023004"/>
    </source>
</evidence>
<dbReference type="SUPFAM" id="SSF63380">
    <property type="entry name" value="Riboflavin synthase domain-like"/>
    <property type="match status" value="1"/>
</dbReference>
<dbReference type="PROSITE" id="PS51384">
    <property type="entry name" value="FAD_FR"/>
    <property type="match status" value="1"/>
</dbReference>
<name>A0A318P4A8_SERPL</name>
<dbReference type="AlphaFoldDB" id="A0A318P4A8"/>
<evidence type="ECO:0000313" key="9">
    <source>
        <dbReference type="EMBL" id="PYD40824.1"/>
    </source>
</evidence>
<dbReference type="CDD" id="cd06185">
    <property type="entry name" value="PDR_like"/>
    <property type="match status" value="1"/>
</dbReference>
<dbReference type="GO" id="GO:0051537">
    <property type="term" value="F:2 iron, 2 sulfur cluster binding"/>
    <property type="evidence" value="ECO:0007669"/>
    <property type="project" value="UniProtKB-KW"/>
</dbReference>
<dbReference type="InterPro" id="IPR039261">
    <property type="entry name" value="FNR_nucleotide-bd"/>
</dbReference>
<dbReference type="InterPro" id="IPR017938">
    <property type="entry name" value="Riboflavin_synthase-like_b-brl"/>
</dbReference>
<dbReference type="InterPro" id="IPR017927">
    <property type="entry name" value="FAD-bd_FR_type"/>
</dbReference>
<dbReference type="Pfam" id="PF00111">
    <property type="entry name" value="Fer2"/>
    <property type="match status" value="1"/>
</dbReference>
<keyword evidence="1" id="KW-0285">Flavoprotein</keyword>
<dbReference type="InterPro" id="IPR001041">
    <property type="entry name" value="2Fe-2S_ferredoxin-type"/>
</dbReference>
<accession>A0A318P4A8</accession>
<dbReference type="PANTHER" id="PTHR47354">
    <property type="entry name" value="NADH OXIDOREDUCTASE HCR"/>
    <property type="match status" value="1"/>
</dbReference>
<organism evidence="9 10">
    <name type="scientific">Serratia plymuthica</name>
    <dbReference type="NCBI Taxonomy" id="82996"/>
    <lineage>
        <taxon>Bacteria</taxon>
        <taxon>Pseudomonadati</taxon>
        <taxon>Pseudomonadota</taxon>
        <taxon>Gammaproteobacteria</taxon>
        <taxon>Enterobacterales</taxon>
        <taxon>Yersiniaceae</taxon>
        <taxon>Serratia</taxon>
    </lineage>
</organism>
<evidence type="ECO:0000256" key="3">
    <source>
        <dbReference type="ARBA" id="ARBA00022723"/>
    </source>
</evidence>
<dbReference type="GO" id="GO:0046872">
    <property type="term" value="F:metal ion binding"/>
    <property type="evidence" value="ECO:0007669"/>
    <property type="project" value="UniProtKB-KW"/>
</dbReference>
<dbReference type="PROSITE" id="PS51085">
    <property type="entry name" value="2FE2S_FER_2"/>
    <property type="match status" value="1"/>
</dbReference>
<keyword evidence="6" id="KW-0411">Iron-sulfur</keyword>
<evidence type="ECO:0000259" key="8">
    <source>
        <dbReference type="PROSITE" id="PS51384"/>
    </source>
</evidence>
<dbReference type="OrthoDB" id="9796486at2"/>
<dbReference type="InterPro" id="IPR006058">
    <property type="entry name" value="2Fe2S_fd_BS"/>
</dbReference>
<sequence>MTMKDAGLIPVTIKAIGENGKGNISLQLIAQQGGLLPAYLPGAHIDVFIPELGPRQYSLCTENNGGEYYEICVKLAENSSGGSHFIHHRFSVGDTLSISMPRNHFPLPLAGRYLLFAGGIGITPLLAMAEQIAQQEIDFELHYYIADLDKAAFTSRLNAPELAKHVFLHDSGANDSLRHNTPLSLRQPDENTRVMACGPDGFIQRLEDIMQTHHWQKNQLSFERFSNKNINNDTDDQEFHIQLNSSGKCYLVGPNQSIAEVLLSAKVDIMLSCEQGICGSCITDVIDGIPDHRDCVLTEEEKAENTQITLCCSRSKSPVLVLDL</sequence>
<dbReference type="Proteomes" id="UP000248196">
    <property type="component" value="Unassembled WGS sequence"/>
</dbReference>
<evidence type="ECO:0000256" key="1">
    <source>
        <dbReference type="ARBA" id="ARBA00022630"/>
    </source>
</evidence>
<evidence type="ECO:0000256" key="4">
    <source>
        <dbReference type="ARBA" id="ARBA00023002"/>
    </source>
</evidence>
<dbReference type="RefSeq" id="WP_004946832.1">
    <property type="nucleotide sequence ID" value="NZ_PESE01000001.1"/>
</dbReference>
<dbReference type="Gene3D" id="2.40.30.10">
    <property type="entry name" value="Translation factors"/>
    <property type="match status" value="1"/>
</dbReference>
<dbReference type="SUPFAM" id="SSF52343">
    <property type="entry name" value="Ferredoxin reductase-like, C-terminal NADP-linked domain"/>
    <property type="match status" value="1"/>
</dbReference>
<keyword evidence="5" id="KW-0408">Iron</keyword>
<reference evidence="9 10" key="1">
    <citation type="submission" date="2017-11" db="EMBL/GenBank/DDBJ databases">
        <title>Genome sequence of the oocydin A producing rhizobacterium Serratia plymuthica 4Rx5.</title>
        <authorList>
            <person name="Matilla M.A."/>
            <person name="Udaondo Z."/>
            <person name="Salmond G.P.C."/>
        </authorList>
    </citation>
    <scope>NUCLEOTIDE SEQUENCE [LARGE SCALE GENOMIC DNA]</scope>
    <source>
        <strain evidence="9 10">4Rx5</strain>
    </source>
</reference>
<dbReference type="GO" id="GO:0016491">
    <property type="term" value="F:oxidoreductase activity"/>
    <property type="evidence" value="ECO:0007669"/>
    <property type="project" value="UniProtKB-KW"/>
</dbReference>
<keyword evidence="2" id="KW-0001">2Fe-2S</keyword>
<dbReference type="PANTHER" id="PTHR47354:SF1">
    <property type="entry name" value="CARNITINE MONOOXYGENASE REDUCTASE SUBUNIT"/>
    <property type="match status" value="1"/>
</dbReference>
<evidence type="ECO:0000313" key="10">
    <source>
        <dbReference type="Proteomes" id="UP000248196"/>
    </source>
</evidence>
<feature type="domain" description="FAD-binding FR-type" evidence="8">
    <location>
        <begin position="6"/>
        <end position="108"/>
    </location>
</feature>
<evidence type="ECO:0000256" key="6">
    <source>
        <dbReference type="ARBA" id="ARBA00023014"/>
    </source>
</evidence>